<dbReference type="PANTHER" id="PTHR43791:SF85">
    <property type="entry name" value="TRANSPORTER, PUTATIVE (AFU_ORTHOLOGUE AFUA_6G00710)-RELATED"/>
    <property type="match status" value="1"/>
</dbReference>
<dbReference type="InterPro" id="IPR001353">
    <property type="entry name" value="Proteasome_sua/b"/>
</dbReference>
<dbReference type="Proteomes" id="UP000614334">
    <property type="component" value="Unassembled WGS sequence"/>
</dbReference>
<evidence type="ECO:0000256" key="1">
    <source>
        <dbReference type="ARBA" id="ARBA00004141"/>
    </source>
</evidence>
<gene>
    <name evidence="14" type="ORF">RHS01_06367</name>
</gene>
<evidence type="ECO:0000256" key="3">
    <source>
        <dbReference type="ARBA" id="ARBA00022448"/>
    </source>
</evidence>
<feature type="transmembrane region" description="Helical" evidence="11">
    <location>
        <begin position="427"/>
        <end position="446"/>
    </location>
</feature>
<feature type="domain" description="Major facilitator superfamily (MFS) profile" evidence="13">
    <location>
        <begin position="127"/>
        <end position="543"/>
    </location>
</feature>
<feature type="compositionally biased region" description="Low complexity" evidence="10">
    <location>
        <begin position="861"/>
        <end position="880"/>
    </location>
</feature>
<dbReference type="InterPro" id="IPR023332">
    <property type="entry name" value="Proteasome_alpha-type"/>
</dbReference>
<dbReference type="EMBL" id="JACYCF010000011">
    <property type="protein sequence ID" value="KAF8754199.1"/>
    <property type="molecule type" value="Genomic_DNA"/>
</dbReference>
<feature type="transmembrane region" description="Helical" evidence="11">
    <location>
        <begin position="403"/>
        <end position="420"/>
    </location>
</feature>
<dbReference type="Gene3D" id="3.60.20.10">
    <property type="entry name" value="Glutamine Phosphoribosylpyrophosphate, subunit 1, domain 1"/>
    <property type="match status" value="1"/>
</dbReference>
<evidence type="ECO:0000313" key="15">
    <source>
        <dbReference type="Proteomes" id="UP000614334"/>
    </source>
</evidence>
<organism evidence="14 15">
    <name type="scientific">Rhizoctonia solani</name>
    <dbReference type="NCBI Taxonomy" id="456999"/>
    <lineage>
        <taxon>Eukaryota</taxon>
        <taxon>Fungi</taxon>
        <taxon>Dikarya</taxon>
        <taxon>Basidiomycota</taxon>
        <taxon>Agaricomycotina</taxon>
        <taxon>Agaricomycetes</taxon>
        <taxon>Cantharellales</taxon>
        <taxon>Ceratobasidiaceae</taxon>
        <taxon>Rhizoctonia</taxon>
    </lineage>
</organism>
<evidence type="ECO:0000259" key="13">
    <source>
        <dbReference type="PROSITE" id="PS50850"/>
    </source>
</evidence>
<sequence>MRRLFKSLAAEIVLYFLSLGALRGLAPLEATGSRVHYYLQRVFLLISARSHLAKSVKSIPPGLSIPSLGLAGVDRFSIAMSSNEYYDESSTKTETKITTEQGSSVVSESRRSEFETLQRRATLKIDLIIIPILTMFFFGLPACFIMIQDRANIGNARVAGLQRDLKMTNHQYSTLSNSVPYIVCELPSNLLLKKLGPHRLLPGIVFTWGLVTALQGLVHSYSGLIATRFFLGLTEGGLLPGLVLYMSYFYRRDQLQLRVALLFSATSLAGAFSGLLAAAIVNLDGRHGRPGWAWIFILEGVFTALFGLFAFFVMPSSPRQVIGLSEAETEAINEMLRLDGNDGTGHEPFSWSSVFDAFKAPQVLLLCIPLFFSGVTLFGLAFFAPSIVNSLGYSPVRTQLMTVPPYAVSFVVSLVLAYISDRYKLRGPVLFVTGVIATAGYAIYLTQTNRHVLYGSLFLQIPGVYSSAPTLSAWMANNALPYYKRATAVALAFVFSNLGGIVSTWIFPDPPRYTTATRLNLACAAGLCVFAIIIDLYLIVQNKRKEAILASPEYGRNGEDSAEEQQRLGDKHPKFKLSMVNHTLPNINSKKEQKTSKLSSQASEPHIILELATQETEHYTTLTVFSPDGHLFQVEYAAEAVRKGTCAVGVRGKDVVILGVEKKSVLQLQDPRTVRKVVMLDDHICLAFAGLTADGRVLIDKARIECQSYRLTVEDPVSVEYITRHIAGIQQRYTQSGGVRPFGISTLIIGFDPNDARPRLYMTEPSGIYSAWKANAIGRSSKTVREFLEKNHRDDMTREEAIKLTVKSLLEVVQTGAKNIEISVMESYGKVTNLDLSQVEAIVSEIEREKEAEAERKRSRVAATAASQAAMAAGISGSAPPSGPVTGANTPRPGA</sequence>
<evidence type="ECO:0000256" key="8">
    <source>
        <dbReference type="ARBA" id="ARBA00023136"/>
    </source>
</evidence>
<dbReference type="Pfam" id="PF10584">
    <property type="entry name" value="Proteasome_A_N"/>
    <property type="match status" value="1"/>
</dbReference>
<proteinExistence type="inferred from homology"/>
<evidence type="ECO:0000256" key="12">
    <source>
        <dbReference type="SAM" id="SignalP"/>
    </source>
</evidence>
<feature type="transmembrane region" description="Helical" evidence="11">
    <location>
        <begin position="127"/>
        <end position="147"/>
    </location>
</feature>
<dbReference type="Pfam" id="PF07690">
    <property type="entry name" value="MFS_1"/>
    <property type="match status" value="1"/>
</dbReference>
<dbReference type="InterPro" id="IPR029055">
    <property type="entry name" value="Ntn_hydrolases_N"/>
</dbReference>
<dbReference type="SMART" id="SM00948">
    <property type="entry name" value="Proteasome_A_N"/>
    <property type="match status" value="1"/>
</dbReference>
<evidence type="ECO:0000313" key="14">
    <source>
        <dbReference type="EMBL" id="KAF8754199.1"/>
    </source>
</evidence>
<dbReference type="InterPro" id="IPR011701">
    <property type="entry name" value="MFS"/>
</dbReference>
<dbReference type="InterPro" id="IPR036259">
    <property type="entry name" value="MFS_trans_sf"/>
</dbReference>
<dbReference type="GO" id="GO:0005737">
    <property type="term" value="C:cytoplasm"/>
    <property type="evidence" value="ECO:0007669"/>
    <property type="project" value="UniProtKB-SubCell"/>
</dbReference>
<dbReference type="PANTHER" id="PTHR43791">
    <property type="entry name" value="PERMEASE-RELATED"/>
    <property type="match status" value="1"/>
</dbReference>
<accession>A0A8H7I9F5</accession>
<keyword evidence="5 11" id="KW-0812">Transmembrane</keyword>
<dbReference type="GO" id="GO:0019773">
    <property type="term" value="C:proteasome core complex, alpha-subunit complex"/>
    <property type="evidence" value="ECO:0007669"/>
    <property type="project" value="UniProtKB-UniRule"/>
</dbReference>
<dbReference type="GO" id="GO:0022857">
    <property type="term" value="F:transmembrane transporter activity"/>
    <property type="evidence" value="ECO:0007669"/>
    <property type="project" value="InterPro"/>
</dbReference>
<keyword evidence="3" id="KW-0813">Transport</keyword>
<dbReference type="GO" id="GO:0016020">
    <property type="term" value="C:membrane"/>
    <property type="evidence" value="ECO:0007669"/>
    <property type="project" value="UniProtKB-SubCell"/>
</dbReference>
<protein>
    <submittedName>
        <fullName evidence="14">MFS transporter</fullName>
    </submittedName>
</protein>
<feature type="transmembrane region" description="Helical" evidence="11">
    <location>
        <begin position="363"/>
        <end position="383"/>
    </location>
</feature>
<feature type="transmembrane region" description="Helical" evidence="11">
    <location>
        <begin position="292"/>
        <end position="314"/>
    </location>
</feature>
<dbReference type="FunFam" id="1.20.1250.20:FF:000018">
    <property type="entry name" value="MFS transporter permease"/>
    <property type="match status" value="1"/>
</dbReference>
<keyword evidence="6 9" id="KW-0647">Proteasome</keyword>
<name>A0A8H7I9F5_9AGAM</name>
<dbReference type="InterPro" id="IPR000426">
    <property type="entry name" value="Proteasome_asu_N"/>
</dbReference>
<feature type="chain" id="PRO_5034610346" evidence="12">
    <location>
        <begin position="25"/>
        <end position="895"/>
    </location>
</feature>
<evidence type="ECO:0000256" key="2">
    <source>
        <dbReference type="ARBA" id="ARBA00004496"/>
    </source>
</evidence>
<keyword evidence="8 11" id="KW-0472">Membrane</keyword>
<feature type="transmembrane region" description="Helical" evidence="11">
    <location>
        <begin position="488"/>
        <end position="507"/>
    </location>
</feature>
<reference evidence="14" key="1">
    <citation type="submission" date="2020-09" db="EMBL/GenBank/DDBJ databases">
        <title>Comparative genome analyses of four rice-infecting Rhizoctonia solani isolates reveal extensive enrichment of homogalacturonan modification genes.</title>
        <authorList>
            <person name="Lee D.-Y."/>
            <person name="Jeon J."/>
            <person name="Kim K.-T."/>
            <person name="Cheong K."/>
            <person name="Song H."/>
            <person name="Choi G."/>
            <person name="Ko J."/>
            <person name="Opiyo S.O."/>
            <person name="Zuo S."/>
            <person name="Madhav S."/>
            <person name="Lee Y.-H."/>
            <person name="Wang G.-L."/>
        </authorList>
    </citation>
    <scope>NUCLEOTIDE SEQUENCE</scope>
    <source>
        <strain evidence="14">AG1-IA B2</strain>
    </source>
</reference>
<keyword evidence="7 11" id="KW-1133">Transmembrane helix</keyword>
<evidence type="ECO:0000256" key="4">
    <source>
        <dbReference type="ARBA" id="ARBA00022490"/>
    </source>
</evidence>
<feature type="transmembrane region" description="Helical" evidence="11">
    <location>
        <begin position="200"/>
        <end position="218"/>
    </location>
</feature>
<dbReference type="PROSITE" id="PS50850">
    <property type="entry name" value="MFS"/>
    <property type="match status" value="1"/>
</dbReference>
<dbReference type="InterPro" id="IPR020846">
    <property type="entry name" value="MFS_dom"/>
</dbReference>
<dbReference type="SUPFAM" id="SSF103473">
    <property type="entry name" value="MFS general substrate transporter"/>
    <property type="match status" value="1"/>
</dbReference>
<feature type="region of interest" description="Disordered" evidence="10">
    <location>
        <begin position="850"/>
        <end position="895"/>
    </location>
</feature>
<comment type="caution">
    <text evidence="14">The sequence shown here is derived from an EMBL/GenBank/DDBJ whole genome shotgun (WGS) entry which is preliminary data.</text>
</comment>
<evidence type="ECO:0000256" key="11">
    <source>
        <dbReference type="SAM" id="Phobius"/>
    </source>
</evidence>
<dbReference type="Gene3D" id="1.20.1250.20">
    <property type="entry name" value="MFS general substrate transporter like domains"/>
    <property type="match status" value="2"/>
</dbReference>
<evidence type="ECO:0000256" key="5">
    <source>
        <dbReference type="ARBA" id="ARBA00022692"/>
    </source>
</evidence>
<evidence type="ECO:0000256" key="7">
    <source>
        <dbReference type="ARBA" id="ARBA00022989"/>
    </source>
</evidence>
<feature type="transmembrane region" description="Helical" evidence="11">
    <location>
        <begin position="224"/>
        <end position="247"/>
    </location>
</feature>
<evidence type="ECO:0000256" key="10">
    <source>
        <dbReference type="SAM" id="MobiDB-lite"/>
    </source>
</evidence>
<feature type="signal peptide" evidence="12">
    <location>
        <begin position="1"/>
        <end position="24"/>
    </location>
</feature>
<comment type="similarity">
    <text evidence="9">Belongs to the peptidase T1A family.</text>
</comment>
<dbReference type="FunFam" id="1.20.1250.20:FF:000013">
    <property type="entry name" value="MFS general substrate transporter"/>
    <property type="match status" value="1"/>
</dbReference>
<keyword evidence="4" id="KW-0963">Cytoplasm</keyword>
<dbReference type="CDD" id="cd03755">
    <property type="entry name" value="proteasome_alpha_type_7"/>
    <property type="match status" value="1"/>
</dbReference>
<dbReference type="Pfam" id="PF00227">
    <property type="entry name" value="Proteasome"/>
    <property type="match status" value="1"/>
</dbReference>
<evidence type="ECO:0000256" key="6">
    <source>
        <dbReference type="ARBA" id="ARBA00022942"/>
    </source>
</evidence>
<feature type="transmembrane region" description="Helical" evidence="11">
    <location>
        <begin position="519"/>
        <end position="540"/>
    </location>
</feature>
<comment type="subcellular location">
    <subcellularLocation>
        <location evidence="2">Cytoplasm</location>
    </subcellularLocation>
    <subcellularLocation>
        <location evidence="1">Membrane</location>
        <topology evidence="1">Multi-pass membrane protein</topology>
    </subcellularLocation>
</comment>
<dbReference type="FunFam" id="3.60.20.10:FF:000004">
    <property type="entry name" value="Proteasome subunit alpha type-4"/>
    <property type="match status" value="1"/>
</dbReference>
<dbReference type="AlphaFoldDB" id="A0A8H7I9F5"/>
<dbReference type="SUPFAM" id="SSF56235">
    <property type="entry name" value="N-terminal nucleophile aminohydrolases (Ntn hydrolases)"/>
    <property type="match status" value="1"/>
</dbReference>
<evidence type="ECO:0000256" key="9">
    <source>
        <dbReference type="PROSITE-ProRule" id="PRU00808"/>
    </source>
</evidence>
<keyword evidence="12" id="KW-0732">Signal</keyword>
<dbReference type="NCBIfam" id="NF003075">
    <property type="entry name" value="PRK03996.1"/>
    <property type="match status" value="1"/>
</dbReference>
<dbReference type="PROSITE" id="PS51475">
    <property type="entry name" value="PROTEASOME_ALPHA_2"/>
    <property type="match status" value="1"/>
</dbReference>
<dbReference type="GO" id="GO:0006511">
    <property type="term" value="P:ubiquitin-dependent protein catabolic process"/>
    <property type="evidence" value="ECO:0007669"/>
    <property type="project" value="InterPro"/>
</dbReference>
<feature type="transmembrane region" description="Helical" evidence="11">
    <location>
        <begin position="259"/>
        <end position="280"/>
    </location>
</feature>